<dbReference type="EMBL" id="CADCTQ010000431">
    <property type="protein sequence ID" value="CAA9298436.1"/>
    <property type="molecule type" value="Genomic_DNA"/>
</dbReference>
<comment type="caution">
    <text evidence="2">Lacks conserved residue(s) required for the propagation of feature annotation.</text>
</comment>
<evidence type="ECO:0000256" key="3">
    <source>
        <dbReference type="PIRNR" id="PIRNR002070"/>
    </source>
</evidence>
<organism evidence="5">
    <name type="scientific">uncultured Cytophagales bacterium</name>
    <dbReference type="NCBI Taxonomy" id="158755"/>
    <lineage>
        <taxon>Bacteria</taxon>
        <taxon>Pseudomonadati</taxon>
        <taxon>Bacteroidota</taxon>
        <taxon>Sphingobacteriia</taxon>
        <taxon>Sphingobacteriales</taxon>
        <taxon>environmental samples</taxon>
    </lineage>
</organism>
<evidence type="ECO:0000256" key="4">
    <source>
        <dbReference type="SAM" id="MobiDB-lite"/>
    </source>
</evidence>
<dbReference type="InterPro" id="IPR011344">
    <property type="entry name" value="ssDNA-bd"/>
</dbReference>
<dbReference type="SUPFAM" id="SSF50249">
    <property type="entry name" value="Nucleic acid-binding proteins"/>
    <property type="match status" value="1"/>
</dbReference>
<dbReference type="InterPro" id="IPR012340">
    <property type="entry name" value="NA-bd_OB-fold"/>
</dbReference>
<name>A0A6J4K8P5_9SPHI</name>
<sequence length="165" mass="18115">MASFNKITLIGYVAKDPEVRSISADKKVAEVSIPINDNYTDRSGQQIERTAWYRVAFWNQKAEVIEKYVKKGTQLHIEGRLTVRTYTDKEGKERFSLDVLAQDFTLLGSRPESGENGAGNTGGYNNSGYNNSNNAGNGGSYAPRTATREVTPSLPAGDDADDLPF</sequence>
<dbReference type="GO" id="GO:0003697">
    <property type="term" value="F:single-stranded DNA binding"/>
    <property type="evidence" value="ECO:0007669"/>
    <property type="project" value="UniProtKB-UniRule"/>
</dbReference>
<protein>
    <recommendedName>
        <fullName evidence="2 3">Single-stranded DNA-binding protein</fullName>
        <shortName evidence="2">SSB</shortName>
    </recommendedName>
</protein>
<dbReference type="GO" id="GO:0006260">
    <property type="term" value="P:DNA replication"/>
    <property type="evidence" value="ECO:0007669"/>
    <property type="project" value="InterPro"/>
</dbReference>
<dbReference type="HAMAP" id="MF_00984">
    <property type="entry name" value="SSB"/>
    <property type="match status" value="1"/>
</dbReference>
<feature type="region of interest" description="Disordered" evidence="4">
    <location>
        <begin position="108"/>
        <end position="165"/>
    </location>
</feature>
<dbReference type="Gene3D" id="2.40.50.140">
    <property type="entry name" value="Nucleic acid-binding proteins"/>
    <property type="match status" value="1"/>
</dbReference>
<dbReference type="Pfam" id="PF00436">
    <property type="entry name" value="SSB"/>
    <property type="match status" value="1"/>
</dbReference>
<comment type="subunit">
    <text evidence="2">Homotetramer.</text>
</comment>
<dbReference type="NCBIfam" id="TIGR00621">
    <property type="entry name" value="ssb"/>
    <property type="match status" value="1"/>
</dbReference>
<dbReference type="PANTHER" id="PTHR10302:SF0">
    <property type="entry name" value="SINGLE-STRANDED DNA-BINDING PROTEIN, MITOCHONDRIAL"/>
    <property type="match status" value="1"/>
</dbReference>
<dbReference type="CDD" id="cd04496">
    <property type="entry name" value="SSB_OBF"/>
    <property type="match status" value="1"/>
</dbReference>
<evidence type="ECO:0000256" key="2">
    <source>
        <dbReference type="HAMAP-Rule" id="MF_00984"/>
    </source>
</evidence>
<accession>A0A6J4K8P5</accession>
<dbReference type="AlphaFoldDB" id="A0A6J4K8P5"/>
<reference evidence="5" key="1">
    <citation type="submission" date="2020-02" db="EMBL/GenBank/DDBJ databases">
        <authorList>
            <person name="Meier V. D."/>
        </authorList>
    </citation>
    <scope>NUCLEOTIDE SEQUENCE</scope>
    <source>
        <strain evidence="5">AVDCRST_MAG56</strain>
    </source>
</reference>
<dbReference type="PIRSF" id="PIRSF002070">
    <property type="entry name" value="SSB"/>
    <property type="match status" value="1"/>
</dbReference>
<gene>
    <name evidence="5" type="ORF">AVDCRST_MAG56-5208</name>
</gene>
<proteinExistence type="inferred from homology"/>
<dbReference type="PANTHER" id="PTHR10302">
    <property type="entry name" value="SINGLE-STRANDED DNA-BINDING PROTEIN"/>
    <property type="match status" value="1"/>
</dbReference>
<evidence type="ECO:0000313" key="5">
    <source>
        <dbReference type="EMBL" id="CAA9298436.1"/>
    </source>
</evidence>
<feature type="compositionally biased region" description="Low complexity" evidence="4">
    <location>
        <begin position="123"/>
        <end position="135"/>
    </location>
</feature>
<dbReference type="GO" id="GO:0009295">
    <property type="term" value="C:nucleoid"/>
    <property type="evidence" value="ECO:0007669"/>
    <property type="project" value="TreeGrafter"/>
</dbReference>
<evidence type="ECO:0000256" key="1">
    <source>
        <dbReference type="ARBA" id="ARBA00023125"/>
    </source>
</evidence>
<dbReference type="InterPro" id="IPR000424">
    <property type="entry name" value="Primosome_PriB/ssb"/>
</dbReference>
<dbReference type="PROSITE" id="PS50935">
    <property type="entry name" value="SSB"/>
    <property type="match status" value="1"/>
</dbReference>
<keyword evidence="1 2" id="KW-0238">DNA-binding</keyword>